<dbReference type="InterPro" id="IPR016166">
    <property type="entry name" value="FAD-bd_PCMH"/>
</dbReference>
<dbReference type="FunFam" id="1.10.45.10:FF:000001">
    <property type="entry name" value="D-lactate dehydrogenase mitochondrial"/>
    <property type="match status" value="1"/>
</dbReference>
<reference evidence="9 10" key="1">
    <citation type="journal article" date="2020" name="Front. Microbiol.">
        <title>Single-cell genomics of novel Actinobacteria with the Wood-Ljungdahl pathway discovered in a serpentinizing system.</title>
        <authorList>
            <person name="Merino N."/>
            <person name="Kawai M."/>
            <person name="Boyd E.S."/>
            <person name="Colman D.R."/>
            <person name="McGlynn S.E."/>
            <person name="Nealson K.H."/>
            <person name="Kurokawa K."/>
            <person name="Hongoh Y."/>
        </authorList>
    </citation>
    <scope>NUCLEOTIDE SEQUENCE [LARGE SCALE GENOMIC DNA]</scope>
    <source>
        <strain evidence="7 10">S06</strain>
        <strain evidence="8 9">S43</strain>
    </source>
</reference>
<dbReference type="Pfam" id="PF01565">
    <property type="entry name" value="FAD_binding_4"/>
    <property type="match status" value="1"/>
</dbReference>
<evidence type="ECO:0000256" key="2">
    <source>
        <dbReference type="ARBA" id="ARBA00008000"/>
    </source>
</evidence>
<dbReference type="PANTHER" id="PTHR42934:SF2">
    <property type="entry name" value="GLYCOLATE OXIDASE SUBUNIT GLCD"/>
    <property type="match status" value="1"/>
</dbReference>
<evidence type="ECO:0000313" key="10">
    <source>
        <dbReference type="Proteomes" id="UP000580051"/>
    </source>
</evidence>
<dbReference type="SUPFAM" id="SSF56176">
    <property type="entry name" value="FAD-binding/transporter-associated domain-like"/>
    <property type="match status" value="1"/>
</dbReference>
<dbReference type="EMBL" id="BLSB01000098">
    <property type="protein sequence ID" value="GFP35413.1"/>
    <property type="molecule type" value="Genomic_DNA"/>
</dbReference>
<dbReference type="Pfam" id="PF02913">
    <property type="entry name" value="FAD-oxidase_C"/>
    <property type="match status" value="1"/>
</dbReference>
<dbReference type="InterPro" id="IPR006094">
    <property type="entry name" value="Oxid_FAD_bind_N"/>
</dbReference>
<comment type="similarity">
    <text evidence="2">Belongs to the FAD-binding oxidoreductase/transferase type 4 family.</text>
</comment>
<evidence type="ECO:0000313" key="8">
    <source>
        <dbReference type="EMBL" id="GFP35413.1"/>
    </source>
</evidence>
<dbReference type="InterPro" id="IPR051914">
    <property type="entry name" value="FAD-linked_OxidoTrans_Type4"/>
</dbReference>
<keyword evidence="3" id="KW-0285">Flavoprotein</keyword>
<accession>A0A6V8QAC1</accession>
<dbReference type="InterPro" id="IPR036318">
    <property type="entry name" value="FAD-bd_PCMH-like_sf"/>
</dbReference>
<dbReference type="GO" id="GO:0071949">
    <property type="term" value="F:FAD binding"/>
    <property type="evidence" value="ECO:0007669"/>
    <property type="project" value="InterPro"/>
</dbReference>
<dbReference type="Proteomes" id="UP000580051">
    <property type="component" value="Unassembled WGS sequence"/>
</dbReference>
<evidence type="ECO:0000259" key="6">
    <source>
        <dbReference type="PROSITE" id="PS51387"/>
    </source>
</evidence>
<dbReference type="FunFam" id="3.30.70.2740:FF:000001">
    <property type="entry name" value="D-lactate dehydrogenase mitochondrial"/>
    <property type="match status" value="1"/>
</dbReference>
<dbReference type="Gene3D" id="3.30.70.2740">
    <property type="match status" value="1"/>
</dbReference>
<dbReference type="InterPro" id="IPR004113">
    <property type="entry name" value="FAD-bd_oxidored_4_C"/>
</dbReference>
<evidence type="ECO:0000313" key="7">
    <source>
        <dbReference type="EMBL" id="GFP21019.1"/>
    </source>
</evidence>
<dbReference type="GO" id="GO:0016491">
    <property type="term" value="F:oxidoreductase activity"/>
    <property type="evidence" value="ECO:0007669"/>
    <property type="project" value="UniProtKB-KW"/>
</dbReference>
<dbReference type="InterPro" id="IPR016171">
    <property type="entry name" value="Vanillyl_alc_oxidase_C-sub2"/>
</dbReference>
<evidence type="ECO:0000256" key="4">
    <source>
        <dbReference type="ARBA" id="ARBA00022827"/>
    </source>
</evidence>
<feature type="domain" description="FAD-binding PCMH-type" evidence="6">
    <location>
        <begin position="37"/>
        <end position="216"/>
    </location>
</feature>
<evidence type="ECO:0000256" key="5">
    <source>
        <dbReference type="ARBA" id="ARBA00023002"/>
    </source>
</evidence>
<comment type="cofactor">
    <cofactor evidence="1">
        <name>FAD</name>
        <dbReference type="ChEBI" id="CHEBI:57692"/>
    </cofactor>
</comment>
<dbReference type="InterPro" id="IPR016169">
    <property type="entry name" value="FAD-bd_PCMH_sub2"/>
</dbReference>
<dbReference type="PROSITE" id="PS51387">
    <property type="entry name" value="FAD_PCMH"/>
    <property type="match status" value="1"/>
</dbReference>
<evidence type="ECO:0000256" key="3">
    <source>
        <dbReference type="ARBA" id="ARBA00022630"/>
    </source>
</evidence>
<protein>
    <submittedName>
        <fullName evidence="8">Glycolate oxidase</fullName>
    </submittedName>
</protein>
<dbReference type="Proteomes" id="UP000576480">
    <property type="component" value="Unassembled WGS sequence"/>
</dbReference>
<dbReference type="Gene3D" id="1.10.45.10">
    <property type="entry name" value="Vanillyl-alcohol Oxidase, Chain A, domain 4"/>
    <property type="match status" value="1"/>
</dbReference>
<sequence length="460" mass="50114">MDSKVLNRLKEIVGEGYLLTSPEDLVCYSYDASQPTSDELPGAVVMPGSVEEIATILHLANEMQIKVVPRGSGTNLSGGTIPPPSGVVISMLRMDRILEVDKGNLTVTVEPGVITDVLQHEVESRGLFYPPDPASSAISTIGGNVAENAGGLRGLKYGVTKDYVLGLEVVLPTGEVLSTGSKCVKDVAGYNLTQLFVGSEGTLGLFTKMTLKLMPMPEAERTMLALFDEIEVAGRAVSEIIASKVIPCTMEILDRTTLKYVEQYKGLGMPSDVEALLLLEVDGPMQVVRRDGERVQDICRRVGAREVRVAESDEEAKKLKEARKVALPALARVRPTTILEDVTVPRSEMAPMVRSIREIALRYKIDIAIFGHAGDGNLHPTCMTDERDEEEMRQVERAFGEIFHRAVELGGTISGEHGVGLKKRPFLALAVRNEGINTMWRIKQALDPNDVLNPGKIFPP</sequence>
<dbReference type="RefSeq" id="WP_176226160.1">
    <property type="nucleotide sequence ID" value="NZ_BLRV01000013.1"/>
</dbReference>
<proteinExistence type="inferred from homology"/>
<comment type="caution">
    <text evidence="8">The sequence shown here is derived from an EMBL/GenBank/DDBJ whole genome shotgun (WGS) entry which is preliminary data.</text>
</comment>
<dbReference type="EMBL" id="BLRV01000013">
    <property type="protein sequence ID" value="GFP21019.1"/>
    <property type="molecule type" value="Genomic_DNA"/>
</dbReference>
<evidence type="ECO:0000313" key="9">
    <source>
        <dbReference type="Proteomes" id="UP000576480"/>
    </source>
</evidence>
<dbReference type="InterPro" id="IPR016164">
    <property type="entry name" value="FAD-linked_Oxase-like_C"/>
</dbReference>
<organism evidence="8 9">
    <name type="scientific">Candidatus Hakubella thermalkaliphila</name>
    <dbReference type="NCBI Taxonomy" id="2754717"/>
    <lineage>
        <taxon>Bacteria</taxon>
        <taxon>Bacillati</taxon>
        <taxon>Actinomycetota</taxon>
        <taxon>Actinomycetota incertae sedis</taxon>
        <taxon>Candidatus Hakubellales</taxon>
        <taxon>Candidatus Hakubellaceae</taxon>
        <taxon>Candidatus Hakubella</taxon>
    </lineage>
</organism>
<keyword evidence="4" id="KW-0274">FAD</keyword>
<keyword evidence="5" id="KW-0560">Oxidoreductase</keyword>
<dbReference type="AlphaFoldDB" id="A0A6V8QAC1"/>
<dbReference type="Gene3D" id="3.30.465.10">
    <property type="match status" value="1"/>
</dbReference>
<gene>
    <name evidence="7" type="ORF">HKBW3S06_00245</name>
    <name evidence="8" type="ORF">HKBW3S43_01205</name>
</gene>
<evidence type="ECO:0000256" key="1">
    <source>
        <dbReference type="ARBA" id="ARBA00001974"/>
    </source>
</evidence>
<dbReference type="PANTHER" id="PTHR42934">
    <property type="entry name" value="GLYCOLATE OXIDASE SUBUNIT GLCD"/>
    <property type="match status" value="1"/>
</dbReference>
<name>A0A6V8QAC1_9ACTN</name>
<dbReference type="SUPFAM" id="SSF55103">
    <property type="entry name" value="FAD-linked oxidases, C-terminal domain"/>
    <property type="match status" value="1"/>
</dbReference>